<feature type="transmembrane region" description="Helical" evidence="1">
    <location>
        <begin position="46"/>
        <end position="64"/>
    </location>
</feature>
<comment type="caution">
    <text evidence="2">The sequence shown here is derived from an EMBL/GenBank/DDBJ whole genome shotgun (WGS) entry which is preliminary data.</text>
</comment>
<accession>A0A166J919</accession>
<evidence type="ECO:0000313" key="3">
    <source>
        <dbReference type="Proteomes" id="UP000076555"/>
    </source>
</evidence>
<protein>
    <submittedName>
        <fullName evidence="2">Uncharacterized protein</fullName>
    </submittedName>
</protein>
<keyword evidence="1" id="KW-0472">Membrane</keyword>
<organism evidence="2 3">
    <name type="scientific">Nodularia spumigena CENA596</name>
    <dbReference type="NCBI Taxonomy" id="1819295"/>
    <lineage>
        <taxon>Bacteria</taxon>
        <taxon>Bacillati</taxon>
        <taxon>Cyanobacteriota</taxon>
        <taxon>Cyanophyceae</taxon>
        <taxon>Nostocales</taxon>
        <taxon>Nodulariaceae</taxon>
        <taxon>Nodularia</taxon>
    </lineage>
</organism>
<sequence length="68" mass="7574">MNYFSGVISQLVWQLPVNLTMLAQTINDPDVLGQMEQAWNNFVTTGQIWALLIGLIVGYVLRGLTSYG</sequence>
<proteinExistence type="predicted"/>
<dbReference type="Proteomes" id="UP000076555">
    <property type="component" value="Unassembled WGS sequence"/>
</dbReference>
<dbReference type="OrthoDB" id="532853at2"/>
<dbReference type="RefSeq" id="WP_063873139.1">
    <property type="nucleotide sequence ID" value="NZ_CAWMRI010000176.1"/>
</dbReference>
<keyword evidence="1" id="KW-1133">Transmembrane helix</keyword>
<reference evidence="2 3" key="1">
    <citation type="submission" date="2016-04" db="EMBL/GenBank/DDBJ databases">
        <title>Draft Genome Assembly of the Bloom-forming Cyanobacterium Nodularia spumigena Strain CENA596 in Shrimp Production Ponds.</title>
        <authorList>
            <person name="Popin R.V."/>
            <person name="Rigonato J."/>
            <person name="Abreu V.A."/>
            <person name="Andreote A.P."/>
            <person name="Silveira S.B."/>
            <person name="Odebrecht C."/>
            <person name="Fiore M.F."/>
        </authorList>
    </citation>
    <scope>NUCLEOTIDE SEQUENCE [LARGE SCALE GENOMIC DNA]</scope>
    <source>
        <strain evidence="2 3">CENA596</strain>
    </source>
</reference>
<dbReference type="AlphaFoldDB" id="A0A166J919"/>
<evidence type="ECO:0000313" key="2">
    <source>
        <dbReference type="EMBL" id="KZL49388.1"/>
    </source>
</evidence>
<keyword evidence="1" id="KW-0812">Transmembrane</keyword>
<gene>
    <name evidence="2" type="ORF">A2T98_13055</name>
</gene>
<dbReference type="EMBL" id="LWAJ01000176">
    <property type="protein sequence ID" value="KZL49388.1"/>
    <property type="molecule type" value="Genomic_DNA"/>
</dbReference>
<name>A0A166J919_NODSP</name>
<evidence type="ECO:0000256" key="1">
    <source>
        <dbReference type="SAM" id="Phobius"/>
    </source>
</evidence>